<dbReference type="InterPro" id="IPR036061">
    <property type="entry name" value="CheW-like_dom_sf"/>
</dbReference>
<dbReference type="PANTHER" id="PTHR43395">
    <property type="entry name" value="SENSOR HISTIDINE KINASE CHEA"/>
    <property type="match status" value="1"/>
</dbReference>
<evidence type="ECO:0000259" key="10">
    <source>
        <dbReference type="PROSITE" id="PS50109"/>
    </source>
</evidence>
<feature type="domain" description="CheW-like" evidence="12">
    <location>
        <begin position="447"/>
        <end position="585"/>
    </location>
</feature>
<dbReference type="InterPro" id="IPR036097">
    <property type="entry name" value="HisK_dim/P_sf"/>
</dbReference>
<dbReference type="PANTHER" id="PTHR43395:SF1">
    <property type="entry name" value="CHEMOTAXIS PROTEIN CHEA"/>
    <property type="match status" value="1"/>
</dbReference>
<evidence type="ECO:0000259" key="12">
    <source>
        <dbReference type="PROSITE" id="PS50851"/>
    </source>
</evidence>
<dbReference type="SMART" id="SM00448">
    <property type="entry name" value="REC"/>
    <property type="match status" value="1"/>
</dbReference>
<dbReference type="InterPro" id="IPR005467">
    <property type="entry name" value="His_kinase_dom"/>
</dbReference>
<evidence type="ECO:0000256" key="4">
    <source>
        <dbReference type="ARBA" id="ARBA00022553"/>
    </source>
</evidence>
<evidence type="ECO:0000256" key="3">
    <source>
        <dbReference type="ARBA" id="ARBA00021495"/>
    </source>
</evidence>
<feature type="modified residue" description="4-aspartylphosphate" evidence="8">
    <location>
        <position position="803"/>
    </location>
</feature>
<dbReference type="EC" id="2.7.13.3" evidence="2"/>
<gene>
    <name evidence="13" type="ORF">F2P47_02195</name>
</gene>
<dbReference type="EMBL" id="WESC01000002">
    <property type="protein sequence ID" value="KAB7742357.1"/>
    <property type="molecule type" value="Genomic_DNA"/>
</dbReference>
<dbReference type="PRINTS" id="PR00344">
    <property type="entry name" value="BCTRLSENSOR"/>
</dbReference>
<dbReference type="PROSITE" id="PS50110">
    <property type="entry name" value="RESPONSE_REGULATORY"/>
    <property type="match status" value="1"/>
</dbReference>
<accession>A0A6N6VQ91</accession>
<reference evidence="13 14" key="1">
    <citation type="submission" date="2019-09" db="EMBL/GenBank/DDBJ databases">
        <title>Parvibaculum sedimenti sp. nov., isolated from sediment.</title>
        <authorList>
            <person name="Wang Y."/>
        </authorList>
    </citation>
    <scope>NUCLEOTIDE SEQUENCE [LARGE SCALE GENOMIC DNA]</scope>
    <source>
        <strain evidence="13 14">HXT-9</strain>
    </source>
</reference>
<dbReference type="SUPFAM" id="SSF55874">
    <property type="entry name" value="ATPase domain of HSP90 chaperone/DNA topoisomerase II/histidine kinase"/>
    <property type="match status" value="1"/>
</dbReference>
<keyword evidence="14" id="KW-1185">Reference proteome</keyword>
<dbReference type="InterPro" id="IPR037006">
    <property type="entry name" value="CheA-like_homodim_sf"/>
</dbReference>
<dbReference type="Gene3D" id="1.10.287.560">
    <property type="entry name" value="Histidine kinase CheA-like, homodimeric domain"/>
    <property type="match status" value="1"/>
</dbReference>
<dbReference type="InterPro" id="IPR036890">
    <property type="entry name" value="HATPase_C_sf"/>
</dbReference>
<dbReference type="Gene3D" id="2.30.30.40">
    <property type="entry name" value="SH3 Domains"/>
    <property type="match status" value="1"/>
</dbReference>
<dbReference type="InterPro" id="IPR003594">
    <property type="entry name" value="HATPase_dom"/>
</dbReference>
<feature type="region of interest" description="Disordered" evidence="9">
    <location>
        <begin position="310"/>
        <end position="333"/>
    </location>
</feature>
<dbReference type="PROSITE" id="PS50851">
    <property type="entry name" value="CHEW"/>
    <property type="match status" value="1"/>
</dbReference>
<dbReference type="InterPro" id="IPR011006">
    <property type="entry name" value="CheY-like_superfamily"/>
</dbReference>
<comment type="catalytic activity">
    <reaction evidence="1">
        <text>ATP + protein L-histidine = ADP + protein N-phospho-L-histidine.</text>
        <dbReference type="EC" id="2.7.13.3"/>
    </reaction>
</comment>
<name>A0A6N6VQ91_9HYPH</name>
<dbReference type="SMART" id="SM00387">
    <property type="entry name" value="HATPase_c"/>
    <property type="match status" value="1"/>
</dbReference>
<dbReference type="InterPro" id="IPR002545">
    <property type="entry name" value="CheW-lke_dom"/>
</dbReference>
<dbReference type="Gene3D" id="3.30.565.10">
    <property type="entry name" value="Histidine kinase-like ATPase, C-terminal domain"/>
    <property type="match status" value="1"/>
</dbReference>
<keyword evidence="4 8" id="KW-0597">Phosphoprotein</keyword>
<feature type="compositionally biased region" description="Basic and acidic residues" evidence="9">
    <location>
        <begin position="314"/>
        <end position="333"/>
    </location>
</feature>
<dbReference type="InterPro" id="IPR004105">
    <property type="entry name" value="CheA-like_dim"/>
</dbReference>
<evidence type="ECO:0000256" key="6">
    <source>
        <dbReference type="ARBA" id="ARBA00022777"/>
    </source>
</evidence>
<comment type="function">
    <text evidence="7">Involved in the transmission of sensory signals from the chemoreceptors to the flagellar motors. CheA is autophosphorylated; it can transfer its phosphate group to either CheB or CheY.</text>
</comment>
<feature type="domain" description="Histidine kinase" evidence="10">
    <location>
        <begin position="195"/>
        <end position="445"/>
    </location>
</feature>
<dbReference type="SUPFAM" id="SSF47384">
    <property type="entry name" value="Homodimeric domain of signal transducing histidine kinase"/>
    <property type="match status" value="1"/>
</dbReference>
<dbReference type="SUPFAM" id="SSF52172">
    <property type="entry name" value="CheY-like"/>
    <property type="match status" value="1"/>
</dbReference>
<evidence type="ECO:0000313" key="14">
    <source>
        <dbReference type="Proteomes" id="UP000468901"/>
    </source>
</evidence>
<dbReference type="Pfam" id="PF01584">
    <property type="entry name" value="CheW"/>
    <property type="match status" value="2"/>
</dbReference>
<proteinExistence type="predicted"/>
<keyword evidence="5" id="KW-0808">Transferase</keyword>
<dbReference type="GO" id="GO:0006935">
    <property type="term" value="P:chemotaxis"/>
    <property type="evidence" value="ECO:0007669"/>
    <property type="project" value="InterPro"/>
</dbReference>
<protein>
    <recommendedName>
        <fullName evidence="3">Chemotaxis protein CheA</fullName>
        <ecNumber evidence="2">2.7.13.3</ecNumber>
    </recommendedName>
</protein>
<dbReference type="Gene3D" id="3.40.50.2300">
    <property type="match status" value="1"/>
</dbReference>
<dbReference type="GO" id="GO:0000155">
    <property type="term" value="F:phosphorelay sensor kinase activity"/>
    <property type="evidence" value="ECO:0007669"/>
    <property type="project" value="InterPro"/>
</dbReference>
<evidence type="ECO:0000313" key="13">
    <source>
        <dbReference type="EMBL" id="KAB7742357.1"/>
    </source>
</evidence>
<sequence length="880" mass="94810">MSLRDMAAGKWAAAELVAEAVEEPADLPSVDGLYQRIGGASLFDTACEQACAEMLSAVSDHPEAETELLHLQFALAGAFASALTGSSDATADIDGVIAGLVAKGWSPQELHMLRDEFGKALATLEVADADVAAVLSRFNVAAAKPAAIAAPAAQEPVMADEPIVAEPAAAKPAPAKRVKAEEPAAENAQAASAAAQSQTLRVNITVLENLMNMVSELVLTRNQLLQILRGVGDSPFAAPLQRLNQVTSELQESVMQTRMQPIGNAWSKLPRLVRDLGQELGKKIDLVMSGADTELDRQILESIRDPLTHMVRNSGDHGIEAPEDRREAGKPEHGTIRLSARHEGGHIIVEVSDDGRGLSTSRIRAKAIQNGLATEAQIDGMSEQQIQQFIFRPGFSTAAQVTSVSGRGVGMDVVRTNIEKIGGAIEFSSTEGQGSRFVIKIPLTLAIVSALIVECRGERFAMPQSSVVELVRISSKSQQGVELINGHPVYRLRDRLLPLVALSDLLKIEEAGDEPPQEIYVVVTQVGSFAFGIIVDRVFDTEEIVVKPTSRTLRQISLFSGTTILGDGRVIMILDPNGIAAATSGSAQSEARARDEALAASRQQRETVSMLVFRAGDDNTKAVPLSLIARLEEADLSNAERAGERTVMQYRGSLMPLVGIDGAPARRDGKHPILVFTEGERMCGLVVDEVVDIVEGSLDLQLVGGAQSGILGSSIIAGRSTDVIDTVHYLRQSDAAWFDLETREAYGAESERRVLLVEDSSFFRNLLMPMLKMAGYRVTIAEHAEAALEICRDGDEFDIIVSDIEMPGLSGFDLARTLRAEERWKDVPMVALSSHASPQDFERGRRSGFNDYVTKLDPRALLTSLSRVLSTDEHREETAA</sequence>
<dbReference type="GO" id="GO:0005737">
    <property type="term" value="C:cytoplasm"/>
    <property type="evidence" value="ECO:0007669"/>
    <property type="project" value="InterPro"/>
</dbReference>
<dbReference type="InterPro" id="IPR001789">
    <property type="entry name" value="Sig_transdc_resp-reg_receiver"/>
</dbReference>
<dbReference type="SUPFAM" id="SSF50341">
    <property type="entry name" value="CheW-like"/>
    <property type="match status" value="2"/>
</dbReference>
<evidence type="ECO:0000256" key="9">
    <source>
        <dbReference type="SAM" id="MobiDB-lite"/>
    </source>
</evidence>
<comment type="caution">
    <text evidence="13">The sequence shown here is derived from an EMBL/GenBank/DDBJ whole genome shotgun (WGS) entry which is preliminary data.</text>
</comment>
<evidence type="ECO:0000256" key="2">
    <source>
        <dbReference type="ARBA" id="ARBA00012438"/>
    </source>
</evidence>
<dbReference type="CDD" id="cd00731">
    <property type="entry name" value="CheA_reg"/>
    <property type="match status" value="1"/>
</dbReference>
<evidence type="ECO:0000256" key="8">
    <source>
        <dbReference type="PROSITE-ProRule" id="PRU00169"/>
    </source>
</evidence>
<keyword evidence="6" id="KW-0418">Kinase</keyword>
<dbReference type="FunFam" id="3.30.565.10:FF:000016">
    <property type="entry name" value="Chemotaxis protein CheA, putative"/>
    <property type="match status" value="1"/>
</dbReference>
<dbReference type="SMART" id="SM00260">
    <property type="entry name" value="CheW"/>
    <property type="match status" value="1"/>
</dbReference>
<dbReference type="AlphaFoldDB" id="A0A6N6VQ91"/>
<dbReference type="Proteomes" id="UP000468901">
    <property type="component" value="Unassembled WGS sequence"/>
</dbReference>
<organism evidence="13 14">
    <name type="scientific">Parvibaculum sedimenti</name>
    <dbReference type="NCBI Taxonomy" id="2608632"/>
    <lineage>
        <taxon>Bacteria</taxon>
        <taxon>Pseudomonadati</taxon>
        <taxon>Pseudomonadota</taxon>
        <taxon>Alphaproteobacteria</taxon>
        <taxon>Hyphomicrobiales</taxon>
        <taxon>Parvibaculaceae</taxon>
        <taxon>Parvibaculum</taxon>
    </lineage>
</organism>
<dbReference type="Pfam" id="PF02895">
    <property type="entry name" value="H-kinase_dim"/>
    <property type="match status" value="1"/>
</dbReference>
<evidence type="ECO:0000259" key="11">
    <source>
        <dbReference type="PROSITE" id="PS50110"/>
    </source>
</evidence>
<dbReference type="PROSITE" id="PS50109">
    <property type="entry name" value="HIS_KIN"/>
    <property type="match status" value="1"/>
</dbReference>
<evidence type="ECO:0000256" key="5">
    <source>
        <dbReference type="ARBA" id="ARBA00022679"/>
    </source>
</evidence>
<evidence type="ECO:0000256" key="7">
    <source>
        <dbReference type="ARBA" id="ARBA00035100"/>
    </source>
</evidence>
<dbReference type="CDD" id="cd16916">
    <property type="entry name" value="HATPase_CheA-like"/>
    <property type="match status" value="1"/>
</dbReference>
<dbReference type="Pfam" id="PF00072">
    <property type="entry name" value="Response_reg"/>
    <property type="match status" value="1"/>
</dbReference>
<feature type="domain" description="Response regulatory" evidence="11">
    <location>
        <begin position="753"/>
        <end position="870"/>
    </location>
</feature>
<dbReference type="Pfam" id="PF02518">
    <property type="entry name" value="HATPase_c"/>
    <property type="match status" value="1"/>
</dbReference>
<dbReference type="InterPro" id="IPR051315">
    <property type="entry name" value="Bact_Chemotaxis_CheA"/>
</dbReference>
<dbReference type="SMART" id="SM01231">
    <property type="entry name" value="H-kinase_dim"/>
    <property type="match status" value="1"/>
</dbReference>
<dbReference type="InterPro" id="IPR004358">
    <property type="entry name" value="Sig_transdc_His_kin-like_C"/>
</dbReference>
<evidence type="ECO:0000256" key="1">
    <source>
        <dbReference type="ARBA" id="ARBA00000085"/>
    </source>
</evidence>